<comment type="caution">
    <text evidence="3">The sequence shown here is derived from an EMBL/GenBank/DDBJ whole genome shotgun (WGS) entry which is preliminary data.</text>
</comment>
<evidence type="ECO:0000259" key="2">
    <source>
        <dbReference type="Pfam" id="PF16064"/>
    </source>
</evidence>
<proteinExistence type="predicted"/>
<evidence type="ECO:0000256" key="1">
    <source>
        <dbReference type="SAM" id="MobiDB-lite"/>
    </source>
</evidence>
<dbReference type="Proteomes" id="UP000579812">
    <property type="component" value="Unassembled WGS sequence"/>
</dbReference>
<dbReference type="InterPro" id="IPR032071">
    <property type="entry name" value="DUF4806"/>
</dbReference>
<name>A0A7J6D8F8_9TELE</name>
<gene>
    <name evidence="3" type="ORF">G5714_002673</name>
</gene>
<organism evidence="3 4">
    <name type="scientific">Onychostoma macrolepis</name>
    <dbReference type="NCBI Taxonomy" id="369639"/>
    <lineage>
        <taxon>Eukaryota</taxon>
        <taxon>Metazoa</taxon>
        <taxon>Chordata</taxon>
        <taxon>Craniata</taxon>
        <taxon>Vertebrata</taxon>
        <taxon>Euteleostomi</taxon>
        <taxon>Actinopterygii</taxon>
        <taxon>Neopterygii</taxon>
        <taxon>Teleostei</taxon>
        <taxon>Ostariophysi</taxon>
        <taxon>Cypriniformes</taxon>
        <taxon>Cyprinidae</taxon>
        <taxon>Acrossocheilinae</taxon>
        <taxon>Onychostoma</taxon>
    </lineage>
</organism>
<feature type="region of interest" description="Disordered" evidence="1">
    <location>
        <begin position="38"/>
        <end position="87"/>
    </location>
</feature>
<reference evidence="3 4" key="1">
    <citation type="submission" date="2020-04" db="EMBL/GenBank/DDBJ databases">
        <title>Chromosome-level genome assembly of a cyprinid fish Onychostoma macrolepis by integration of Nanopore Sequencing, Bionano and Hi-C technology.</title>
        <authorList>
            <person name="Wang D."/>
        </authorList>
    </citation>
    <scope>NUCLEOTIDE SEQUENCE [LARGE SCALE GENOMIC DNA]</scope>
    <source>
        <strain evidence="3">SWU-2019</strain>
        <tissue evidence="3">Muscle</tissue>
    </source>
</reference>
<evidence type="ECO:0000313" key="4">
    <source>
        <dbReference type="Proteomes" id="UP000579812"/>
    </source>
</evidence>
<evidence type="ECO:0000313" key="3">
    <source>
        <dbReference type="EMBL" id="KAF4115184.1"/>
    </source>
</evidence>
<dbReference type="PANTHER" id="PTHR34153">
    <property type="entry name" value="SI:CH211-262H13.3-RELATED-RELATED"/>
    <property type="match status" value="1"/>
</dbReference>
<dbReference type="Pfam" id="PF16064">
    <property type="entry name" value="DUF4806"/>
    <property type="match status" value="1"/>
</dbReference>
<dbReference type="AlphaFoldDB" id="A0A7J6D8F8"/>
<dbReference type="EMBL" id="JAAMOB010000003">
    <property type="protein sequence ID" value="KAF4115184.1"/>
    <property type="molecule type" value="Genomic_DNA"/>
</dbReference>
<sequence length="265" mass="29793">MPGADWTRFRVRVMYSHDVYEIACAKLLEATVTSDLNTEDEDNRPEYMKRKNRGCKRIISSSEEEEEEEEQGRTAAPRAPTKKRSYTTLAPAPCIPSLGAIAKEILIQLDSIREQQLLILVQLQKISSSQAVPDVTPDPTHFGLPLSTIEELQHLEETLKNPEEKKNLTVLLGMVGGMTLKDTVGRVLKRAMNTSLARLINWSGANRKPAFKGLILKCVVLDAVRRNALTKDSTEKEIELLITRWLQLASDRDGGRSQRANRQTT</sequence>
<protein>
    <recommendedName>
        <fullName evidence="2">DUF4806 domain-containing protein</fullName>
    </recommendedName>
</protein>
<dbReference type="PANTHER" id="PTHR34153:SF2">
    <property type="entry name" value="SI:CH211-262H13.3-RELATED"/>
    <property type="match status" value="1"/>
</dbReference>
<keyword evidence="4" id="KW-1185">Reference proteome</keyword>
<feature type="domain" description="DUF4806" evidence="2">
    <location>
        <begin position="141"/>
        <end position="213"/>
    </location>
</feature>
<accession>A0A7J6D8F8</accession>